<feature type="transmembrane region" description="Helical" evidence="1">
    <location>
        <begin position="71"/>
        <end position="103"/>
    </location>
</feature>
<comment type="caution">
    <text evidence="2">The sequence shown here is derived from an EMBL/GenBank/DDBJ whole genome shotgun (WGS) entry which is preliminary data.</text>
</comment>
<sequence>MAEEEPRAVKYVLTGSGKGAMKVIEWTQLNTRARAVPQPAATPLVWSAAFVGALLLIVVLNLLGGGHRPTLALLLLSLLSALLGLWARLVAAPGTAALCWLFLNGFTIPPAGEINWAGHRDTAWLACLLAAAVAGTALARVVNARAAYRRVTPWTPDQGGRRAGDPWGD</sequence>
<dbReference type="EMBL" id="BMWD01000019">
    <property type="protein sequence ID" value="GGX76692.1"/>
    <property type="molecule type" value="Genomic_DNA"/>
</dbReference>
<evidence type="ECO:0000313" key="3">
    <source>
        <dbReference type="Proteomes" id="UP000645555"/>
    </source>
</evidence>
<reference evidence="2" key="1">
    <citation type="journal article" date="2014" name="Int. J. Syst. Evol. Microbiol.">
        <title>Complete genome sequence of Corynebacterium casei LMG S-19264T (=DSM 44701T), isolated from a smear-ripened cheese.</title>
        <authorList>
            <consortium name="US DOE Joint Genome Institute (JGI-PGF)"/>
            <person name="Walter F."/>
            <person name="Albersmeier A."/>
            <person name="Kalinowski J."/>
            <person name="Ruckert C."/>
        </authorList>
    </citation>
    <scope>NUCLEOTIDE SEQUENCE</scope>
    <source>
        <strain evidence="2">JCM 4956</strain>
    </source>
</reference>
<name>A0A918NK01_9ACTN</name>
<keyword evidence="1" id="KW-0812">Transmembrane</keyword>
<reference evidence="2" key="2">
    <citation type="submission" date="2020-09" db="EMBL/GenBank/DDBJ databases">
        <authorList>
            <person name="Sun Q."/>
            <person name="Ohkuma M."/>
        </authorList>
    </citation>
    <scope>NUCLEOTIDE SEQUENCE</scope>
    <source>
        <strain evidence="2">JCM 4956</strain>
    </source>
</reference>
<keyword evidence="1" id="KW-0472">Membrane</keyword>
<dbReference type="AlphaFoldDB" id="A0A918NK01"/>
<proteinExistence type="predicted"/>
<keyword evidence="3" id="KW-1185">Reference proteome</keyword>
<keyword evidence="1" id="KW-1133">Transmembrane helix</keyword>
<evidence type="ECO:0008006" key="4">
    <source>
        <dbReference type="Google" id="ProtNLM"/>
    </source>
</evidence>
<feature type="transmembrane region" description="Helical" evidence="1">
    <location>
        <begin position="123"/>
        <end position="142"/>
    </location>
</feature>
<gene>
    <name evidence="2" type="ORF">GCM10010515_50790</name>
</gene>
<feature type="transmembrane region" description="Helical" evidence="1">
    <location>
        <begin position="44"/>
        <end position="64"/>
    </location>
</feature>
<organism evidence="2 3">
    <name type="scientific">Streptomyces fructofermentans</name>
    <dbReference type="NCBI Taxonomy" id="152141"/>
    <lineage>
        <taxon>Bacteria</taxon>
        <taxon>Bacillati</taxon>
        <taxon>Actinomycetota</taxon>
        <taxon>Actinomycetes</taxon>
        <taxon>Kitasatosporales</taxon>
        <taxon>Streptomycetaceae</taxon>
        <taxon>Streptomyces</taxon>
    </lineage>
</organism>
<protein>
    <recommendedName>
        <fullName evidence="4">Integral membrane protein</fullName>
    </recommendedName>
</protein>
<accession>A0A918NK01</accession>
<evidence type="ECO:0000256" key="1">
    <source>
        <dbReference type="SAM" id="Phobius"/>
    </source>
</evidence>
<evidence type="ECO:0000313" key="2">
    <source>
        <dbReference type="EMBL" id="GGX76692.1"/>
    </source>
</evidence>
<dbReference type="Proteomes" id="UP000645555">
    <property type="component" value="Unassembled WGS sequence"/>
</dbReference>